<dbReference type="InterPro" id="IPR000073">
    <property type="entry name" value="AB_hydrolase_1"/>
</dbReference>
<protein>
    <submittedName>
        <fullName evidence="2">Alpha/beta hydrolase</fullName>
    </submittedName>
</protein>
<keyword evidence="3" id="KW-1185">Reference proteome</keyword>
<accession>A0ABX2I7E6</accession>
<dbReference type="RefSeq" id="WP_173749332.1">
    <property type="nucleotide sequence ID" value="NZ_JAAITA010000010.1"/>
</dbReference>
<dbReference type="InterPro" id="IPR029058">
    <property type="entry name" value="AB_hydrolase_fold"/>
</dbReference>
<dbReference type="Pfam" id="PF00561">
    <property type="entry name" value="Abhydrolase_1"/>
    <property type="match status" value="1"/>
</dbReference>
<comment type="caution">
    <text evidence="2">The sequence shown here is derived from an EMBL/GenBank/DDBJ whole genome shotgun (WGS) entry which is preliminary data.</text>
</comment>
<sequence length="342" mass="38648">MKKKHWKCIGIAAVVLLFLIYLAAANFLVSAALVPSTMEKLDAFSRITEDSMEALVQTDDIEQQKEKAWEETEKWAESARGEKVTKTSEDGYKLVAQEIYASSDSHQWALILHGYTGWKEEMYPFAAWYNQNDFHVLVPDMRCQGESEGDFIGMGWTDRKDNLMWIQYILEKDPSAEIVIHGQSMGAAAALMLTGEKSLPDNVKAVISDCAYTDAYEMFHQKMKEWFHLPAFPLLDTANLMLQLRGGYDLKKASALEAVKKSHVPTLFIHGDEDKMIDVGMAKQLYEAPACTKELLIVEGAGHAQSQDKDPETYYGTIQAFLQRNTPASFVMKNPEEVFFDT</sequence>
<keyword evidence="2" id="KW-0378">Hydrolase</keyword>
<dbReference type="Gene3D" id="3.40.50.1820">
    <property type="entry name" value="alpha/beta hydrolase"/>
    <property type="match status" value="1"/>
</dbReference>
<proteinExistence type="predicted"/>
<name>A0ABX2I7E6_BLAHA</name>
<feature type="domain" description="AB hydrolase-1" evidence="1">
    <location>
        <begin position="110"/>
        <end position="226"/>
    </location>
</feature>
<dbReference type="GO" id="GO:0016787">
    <property type="term" value="F:hydrolase activity"/>
    <property type="evidence" value="ECO:0007669"/>
    <property type="project" value="UniProtKB-KW"/>
</dbReference>
<dbReference type="PANTHER" id="PTHR43358">
    <property type="entry name" value="ALPHA/BETA-HYDROLASE"/>
    <property type="match status" value="1"/>
</dbReference>
<dbReference type="PANTHER" id="PTHR43358:SF4">
    <property type="entry name" value="ALPHA_BETA HYDROLASE FOLD-1 DOMAIN-CONTAINING PROTEIN"/>
    <property type="match status" value="1"/>
</dbReference>
<evidence type="ECO:0000259" key="1">
    <source>
        <dbReference type="Pfam" id="PF00561"/>
    </source>
</evidence>
<evidence type="ECO:0000313" key="3">
    <source>
        <dbReference type="Proteomes" id="UP000822142"/>
    </source>
</evidence>
<evidence type="ECO:0000313" key="2">
    <source>
        <dbReference type="EMBL" id="NSJ86313.1"/>
    </source>
</evidence>
<gene>
    <name evidence="2" type="ORF">G5A70_09075</name>
</gene>
<dbReference type="InterPro" id="IPR052920">
    <property type="entry name" value="DNA-binding_regulatory"/>
</dbReference>
<organism evidence="2 3">
    <name type="scientific">Blautia hansenii</name>
    <name type="common">Ruminococcus hansenii</name>
    <dbReference type="NCBI Taxonomy" id="1322"/>
    <lineage>
        <taxon>Bacteria</taxon>
        <taxon>Bacillati</taxon>
        <taxon>Bacillota</taxon>
        <taxon>Clostridia</taxon>
        <taxon>Lachnospirales</taxon>
        <taxon>Lachnospiraceae</taxon>
        <taxon>Blautia</taxon>
    </lineage>
</organism>
<reference evidence="2 3" key="1">
    <citation type="journal article" date="2020" name="Cell Host Microbe">
        <title>Functional and Genomic Variation between Human-Derived Isolates of Lachnospiraceae Reveals Inter- and Intra-Species Diversity.</title>
        <authorList>
            <person name="Sorbara M.T."/>
            <person name="Littmann E.R."/>
            <person name="Fontana E."/>
            <person name="Moody T.U."/>
            <person name="Kohout C.E."/>
            <person name="Gjonbalaj M."/>
            <person name="Eaton V."/>
            <person name="Seok R."/>
            <person name="Leiner I.M."/>
            <person name="Pamer E.G."/>
        </authorList>
    </citation>
    <scope>NUCLEOTIDE SEQUENCE [LARGE SCALE GENOMIC DNA]</scope>
    <source>
        <strain evidence="2 3">MSK.15.26</strain>
    </source>
</reference>
<dbReference type="EMBL" id="JAAITA010000010">
    <property type="protein sequence ID" value="NSJ86313.1"/>
    <property type="molecule type" value="Genomic_DNA"/>
</dbReference>
<dbReference type="SUPFAM" id="SSF53474">
    <property type="entry name" value="alpha/beta-Hydrolases"/>
    <property type="match status" value="1"/>
</dbReference>
<dbReference type="Proteomes" id="UP000822142">
    <property type="component" value="Unassembled WGS sequence"/>
</dbReference>